<evidence type="ECO:0000256" key="7">
    <source>
        <dbReference type="ARBA" id="ARBA00022989"/>
    </source>
</evidence>
<comment type="caution">
    <text evidence="11">The sequence shown here is derived from an EMBL/GenBank/DDBJ whole genome shotgun (WGS) entry which is preliminary data.</text>
</comment>
<feature type="transmembrane region" description="Helical" evidence="9">
    <location>
        <begin position="45"/>
        <end position="70"/>
    </location>
</feature>
<dbReference type="InterPro" id="IPR035906">
    <property type="entry name" value="MetI-like_sf"/>
</dbReference>
<dbReference type="InterPro" id="IPR000515">
    <property type="entry name" value="MetI-like"/>
</dbReference>
<feature type="transmembrane region" description="Helical" evidence="9">
    <location>
        <begin position="76"/>
        <end position="97"/>
    </location>
</feature>
<reference evidence="11 12" key="1">
    <citation type="submission" date="2022-10" db="EMBL/GenBank/DDBJ databases">
        <title>Pararhodobacter sp. nov., isolated from marine algae.</title>
        <authorList>
            <person name="Choi B.J."/>
            <person name="Kim J.M."/>
            <person name="Lee J.K."/>
            <person name="Choi D.G."/>
            <person name="Jeon C.O."/>
        </authorList>
    </citation>
    <scope>NUCLEOTIDE SEQUENCE [LARGE SCALE GENOMIC DNA]</scope>
    <source>
        <strain evidence="11 12">ZQ420</strain>
    </source>
</reference>
<evidence type="ECO:0000256" key="6">
    <source>
        <dbReference type="ARBA" id="ARBA00022970"/>
    </source>
</evidence>
<dbReference type="InterPro" id="IPR010065">
    <property type="entry name" value="AA_ABC_transptr_permease_3TM"/>
</dbReference>
<evidence type="ECO:0000256" key="1">
    <source>
        <dbReference type="ARBA" id="ARBA00004429"/>
    </source>
</evidence>
<feature type="domain" description="ABC transmembrane type-1" evidence="10">
    <location>
        <begin position="14"/>
        <end position="202"/>
    </location>
</feature>
<feature type="transmembrane region" description="Helical" evidence="9">
    <location>
        <begin position="184"/>
        <end position="205"/>
    </location>
</feature>
<dbReference type="NCBIfam" id="TIGR01726">
    <property type="entry name" value="HEQRo_perm_3TM"/>
    <property type="match status" value="1"/>
</dbReference>
<dbReference type="InterPro" id="IPR043429">
    <property type="entry name" value="ArtM/GltK/GlnP/TcyL/YhdX-like"/>
</dbReference>
<comment type="similarity">
    <text evidence="2">Belongs to the binding-protein-dependent transport system permease family. HisMQ subfamily.</text>
</comment>
<evidence type="ECO:0000313" key="12">
    <source>
        <dbReference type="Proteomes" id="UP001208938"/>
    </source>
</evidence>
<dbReference type="RefSeq" id="WP_264505675.1">
    <property type="nucleotide sequence ID" value="NZ_JAPDFL010000001.1"/>
</dbReference>
<dbReference type="PANTHER" id="PTHR30614:SF0">
    <property type="entry name" value="L-CYSTINE TRANSPORT SYSTEM PERMEASE PROTEIN TCYL"/>
    <property type="match status" value="1"/>
</dbReference>
<evidence type="ECO:0000256" key="5">
    <source>
        <dbReference type="ARBA" id="ARBA00022692"/>
    </source>
</evidence>
<evidence type="ECO:0000256" key="4">
    <source>
        <dbReference type="ARBA" id="ARBA00022475"/>
    </source>
</evidence>
<sequence length="219" mass="23721">MTFPNILAGIFEGFGVTAAVTFYGMLYAVPFAFGAGILQHFTRGWARLAVTAVIEFWRSSPVIITLFVMYYTLPSFGLTLSGMTVGAMALGLNIGGYGSQAVRAALQSLDKGQVEAGLALGLRRWEVLGLVELPQAFTAMLPSFVNQFIQLVKGTALVSLITLTDMTFRAKELSQLSYDPVGTYTGLLVAYFIVCYPATILGRMLEQRVSTPARGLHDL</sequence>
<dbReference type="CDD" id="cd06261">
    <property type="entry name" value="TM_PBP2"/>
    <property type="match status" value="1"/>
</dbReference>
<proteinExistence type="inferred from homology"/>
<dbReference type="Gene3D" id="1.10.3720.10">
    <property type="entry name" value="MetI-like"/>
    <property type="match status" value="1"/>
</dbReference>
<evidence type="ECO:0000256" key="9">
    <source>
        <dbReference type="RuleBase" id="RU363032"/>
    </source>
</evidence>
<keyword evidence="7 9" id="KW-1133">Transmembrane helix</keyword>
<dbReference type="PANTHER" id="PTHR30614">
    <property type="entry name" value="MEMBRANE COMPONENT OF AMINO ACID ABC TRANSPORTER"/>
    <property type="match status" value="1"/>
</dbReference>
<dbReference type="Proteomes" id="UP001208938">
    <property type="component" value="Unassembled WGS sequence"/>
</dbReference>
<keyword evidence="8 9" id="KW-0472">Membrane</keyword>
<evidence type="ECO:0000256" key="2">
    <source>
        <dbReference type="ARBA" id="ARBA00010072"/>
    </source>
</evidence>
<evidence type="ECO:0000256" key="3">
    <source>
        <dbReference type="ARBA" id="ARBA00022448"/>
    </source>
</evidence>
<dbReference type="Pfam" id="PF00528">
    <property type="entry name" value="BPD_transp_1"/>
    <property type="match status" value="1"/>
</dbReference>
<evidence type="ECO:0000313" key="11">
    <source>
        <dbReference type="EMBL" id="MCW1932694.1"/>
    </source>
</evidence>
<keyword evidence="4" id="KW-1003">Cell membrane</keyword>
<name>A0ABT3GYQ0_9RHOB</name>
<keyword evidence="3 9" id="KW-0813">Transport</keyword>
<organism evidence="11 12">
    <name type="scientific">Pararhodobacter zhoushanensis</name>
    <dbReference type="NCBI Taxonomy" id="2479545"/>
    <lineage>
        <taxon>Bacteria</taxon>
        <taxon>Pseudomonadati</taxon>
        <taxon>Pseudomonadota</taxon>
        <taxon>Alphaproteobacteria</taxon>
        <taxon>Rhodobacterales</taxon>
        <taxon>Paracoccaceae</taxon>
        <taxon>Pararhodobacter</taxon>
    </lineage>
</organism>
<dbReference type="EMBL" id="JAPDFL010000001">
    <property type="protein sequence ID" value="MCW1932694.1"/>
    <property type="molecule type" value="Genomic_DNA"/>
</dbReference>
<dbReference type="PROSITE" id="PS50928">
    <property type="entry name" value="ABC_TM1"/>
    <property type="match status" value="1"/>
</dbReference>
<protein>
    <submittedName>
        <fullName evidence="11">Amino acid ABC transporter permease</fullName>
    </submittedName>
</protein>
<keyword evidence="12" id="KW-1185">Reference proteome</keyword>
<comment type="subcellular location">
    <subcellularLocation>
        <location evidence="1">Cell inner membrane</location>
        <topology evidence="1">Multi-pass membrane protein</topology>
    </subcellularLocation>
    <subcellularLocation>
        <location evidence="9">Cell membrane</location>
        <topology evidence="9">Multi-pass membrane protein</topology>
    </subcellularLocation>
</comment>
<keyword evidence="5 9" id="KW-0812">Transmembrane</keyword>
<evidence type="ECO:0000256" key="8">
    <source>
        <dbReference type="ARBA" id="ARBA00023136"/>
    </source>
</evidence>
<feature type="transmembrane region" description="Helical" evidence="9">
    <location>
        <begin position="144"/>
        <end position="164"/>
    </location>
</feature>
<dbReference type="SUPFAM" id="SSF161098">
    <property type="entry name" value="MetI-like"/>
    <property type="match status" value="1"/>
</dbReference>
<accession>A0ABT3GYQ0</accession>
<keyword evidence="6" id="KW-0029">Amino-acid transport</keyword>
<evidence type="ECO:0000259" key="10">
    <source>
        <dbReference type="PROSITE" id="PS50928"/>
    </source>
</evidence>
<gene>
    <name evidence="11" type="ORF">OKW52_10600</name>
</gene>
<feature type="transmembrane region" description="Helical" evidence="9">
    <location>
        <begin position="6"/>
        <end position="33"/>
    </location>
</feature>